<dbReference type="AlphaFoldDB" id="A0A2S6EXK4"/>
<dbReference type="RefSeq" id="WP_027227511.1">
    <property type="nucleotide sequence ID" value="NZ_CP017601.1"/>
</dbReference>
<organism evidence="1 2">
    <name type="scientific">Legionella pneumophila</name>
    <dbReference type="NCBI Taxonomy" id="446"/>
    <lineage>
        <taxon>Bacteria</taxon>
        <taxon>Pseudomonadati</taxon>
        <taxon>Pseudomonadota</taxon>
        <taxon>Gammaproteobacteria</taxon>
        <taxon>Legionellales</taxon>
        <taxon>Legionellaceae</taxon>
        <taxon>Legionella</taxon>
    </lineage>
</organism>
<sequence length="448" mass="50774">MAKTITKDSFFHSRLQQFVANSLFPAGAGDWYKNKGYGKKGEVDDEAPFRDFVEKQKTDKKSHYYKEFQGLDLSLKKVKTKLVSGESCQLEVMKCQPESHEPKKPGTGKHIVYFPGANTYYQACFRDISTACKETGATVHAFNFPGTGLSSGKVREANDLINAGISVVSSLIKQGVHPDDIILQGDCYGASIALEVKKQLEEQADIKVRAIMNNVFKSFKAAVCDMITQSPWLPNILKSIVKRLLEFTGWHVTPGKKYKHADPYQCHIQHLGDQTLESSTLSGKVSKYQHEIQTGQTKSQKRAPITDTCPEEYRKDRDELDRKHYVRVKESAKERLASKFGVDKFGRVNAHFADLCELEMLDGQSVYQGFVNDYIARSNAYIEKHPQKGIKEVQDDLRKLHYLQPADSIEITEDEAQDFNTVVELITEEQQLRHERFNDNTMGKSISL</sequence>
<dbReference type="Pfam" id="PF20856">
    <property type="entry name" value="SdbC_C"/>
    <property type="match status" value="1"/>
</dbReference>
<comment type="caution">
    <text evidence="1">The sequence shown here is derived from an EMBL/GenBank/DDBJ whole genome shotgun (WGS) entry which is preliminary data.</text>
</comment>
<accession>A0A2S6EXK4</accession>
<reference evidence="1 2" key="1">
    <citation type="submission" date="2018-02" db="EMBL/GenBank/DDBJ databases">
        <title>Draft genome sequences of four Legionella pneumophila clinical strains isolated in Ontario.</title>
        <authorList>
            <person name="Fortuna A."/>
            <person name="Ramnarine R."/>
            <person name="Li A."/>
            <person name="Frantz C."/>
            <person name="Mallo G."/>
        </authorList>
    </citation>
    <scope>NUCLEOTIDE SEQUENCE [LARGE SCALE GENOMIC DNA]</scope>
    <source>
        <strain evidence="1 2">LG61</strain>
    </source>
</reference>
<dbReference type="GO" id="GO:0016787">
    <property type="term" value="F:hydrolase activity"/>
    <property type="evidence" value="ECO:0007669"/>
    <property type="project" value="UniProtKB-KW"/>
</dbReference>
<dbReference type="InterPro" id="IPR048613">
    <property type="entry name" value="SdbC_C"/>
</dbReference>
<dbReference type="Gene3D" id="3.40.50.1820">
    <property type="entry name" value="alpha/beta hydrolase"/>
    <property type="match status" value="1"/>
</dbReference>
<keyword evidence="1" id="KW-0378">Hydrolase</keyword>
<evidence type="ECO:0000313" key="2">
    <source>
        <dbReference type="Proteomes" id="UP000239239"/>
    </source>
</evidence>
<dbReference type="SUPFAM" id="SSF53474">
    <property type="entry name" value="alpha/beta-Hydrolases"/>
    <property type="match status" value="1"/>
</dbReference>
<dbReference type="EMBL" id="PQWY01000016">
    <property type="protein sequence ID" value="PPK29914.1"/>
    <property type="molecule type" value="Genomic_DNA"/>
</dbReference>
<evidence type="ECO:0000313" key="1">
    <source>
        <dbReference type="EMBL" id="PPK29914.1"/>
    </source>
</evidence>
<proteinExistence type="predicted"/>
<gene>
    <name evidence="1" type="ORF">C3928_12740</name>
</gene>
<dbReference type="InterPro" id="IPR029058">
    <property type="entry name" value="AB_hydrolase_fold"/>
</dbReference>
<dbReference type="OrthoDB" id="5642226at2"/>
<name>A0A2S6EXK4_LEGPN</name>
<dbReference type="Gene3D" id="6.20.250.80">
    <property type="match status" value="1"/>
</dbReference>
<dbReference type="NCBIfam" id="NF045526">
    <property type="entry name" value="SdbBC"/>
    <property type="match status" value="1"/>
</dbReference>
<protein>
    <submittedName>
        <fullName evidence="1">Alpha/beta hydrolase</fullName>
    </submittedName>
</protein>
<dbReference type="Proteomes" id="UP000239239">
    <property type="component" value="Unassembled WGS sequence"/>
</dbReference>